<dbReference type="PIRSF" id="PIRSF000706">
    <property type="entry name" value="Kanamycin_kin"/>
    <property type="match status" value="1"/>
</dbReference>
<feature type="active site" description="Proton acceptor" evidence="7">
    <location>
        <position position="163"/>
    </location>
</feature>
<dbReference type="AlphaFoldDB" id="A0A1G9LPD3"/>
<dbReference type="Gene3D" id="3.30.200.20">
    <property type="entry name" value="Phosphorylase Kinase, domain 1"/>
    <property type="match status" value="1"/>
</dbReference>
<dbReference type="PANTHER" id="PTHR21310">
    <property type="entry name" value="AMINOGLYCOSIDE PHOSPHOTRANSFERASE-RELATED-RELATED"/>
    <property type="match status" value="1"/>
</dbReference>
<organism evidence="10 11">
    <name type="scientific">Tessaracoccus oleiagri</name>
    <dbReference type="NCBI Taxonomy" id="686624"/>
    <lineage>
        <taxon>Bacteria</taxon>
        <taxon>Bacillati</taxon>
        <taxon>Actinomycetota</taxon>
        <taxon>Actinomycetes</taxon>
        <taxon>Propionibacteriales</taxon>
        <taxon>Propionibacteriaceae</taxon>
        <taxon>Tessaracoccus</taxon>
    </lineage>
</organism>
<evidence type="ECO:0000256" key="5">
    <source>
        <dbReference type="ARBA" id="ARBA00022840"/>
    </source>
</evidence>
<feature type="domain" description="Aminoglycoside phosphotransferase" evidence="9">
    <location>
        <begin position="44"/>
        <end position="144"/>
    </location>
</feature>
<gene>
    <name evidence="10" type="ORF">SAMN04488242_2210</name>
</gene>
<dbReference type="STRING" id="686624.SAMN04488242_2210"/>
<dbReference type="GO" id="GO:0046872">
    <property type="term" value="F:metal ion binding"/>
    <property type="evidence" value="ECO:0007669"/>
    <property type="project" value="UniProtKB-KW"/>
</dbReference>
<evidence type="ECO:0000256" key="6">
    <source>
        <dbReference type="ARBA" id="ARBA00023251"/>
    </source>
</evidence>
<dbReference type="GO" id="GO:0005524">
    <property type="term" value="F:ATP binding"/>
    <property type="evidence" value="ECO:0007669"/>
    <property type="project" value="UniProtKB-KW"/>
</dbReference>
<proteinExistence type="inferred from homology"/>
<dbReference type="Gene3D" id="3.90.1200.10">
    <property type="match status" value="1"/>
</dbReference>
<keyword evidence="5" id="KW-0067">ATP-binding</keyword>
<keyword evidence="6" id="KW-0046">Antibiotic resistance</keyword>
<evidence type="ECO:0000259" key="9">
    <source>
        <dbReference type="Pfam" id="PF01636"/>
    </source>
</evidence>
<dbReference type="SUPFAM" id="SSF56112">
    <property type="entry name" value="Protein kinase-like (PK-like)"/>
    <property type="match status" value="1"/>
</dbReference>
<dbReference type="PANTHER" id="PTHR21310:SF41">
    <property type="entry name" value="3'-PHOSPHOTRANSFERASE, PUTATIVE-RELATED"/>
    <property type="match status" value="1"/>
</dbReference>
<dbReference type="InterPro" id="IPR011009">
    <property type="entry name" value="Kinase-like_dom_sf"/>
</dbReference>
<feature type="binding site" evidence="8">
    <location>
        <position position="168"/>
    </location>
    <ligand>
        <name>Mg(2+)</name>
        <dbReference type="ChEBI" id="CHEBI:18420"/>
    </ligand>
</feature>
<evidence type="ECO:0000256" key="4">
    <source>
        <dbReference type="ARBA" id="ARBA00022777"/>
    </source>
</evidence>
<feature type="binding site" evidence="8">
    <location>
        <position position="182"/>
    </location>
    <ligand>
        <name>Mg(2+)</name>
        <dbReference type="ChEBI" id="CHEBI:18420"/>
    </ligand>
</feature>
<dbReference type="GO" id="GO:0016773">
    <property type="term" value="F:phosphotransferase activity, alcohol group as acceptor"/>
    <property type="evidence" value="ECO:0007669"/>
    <property type="project" value="InterPro"/>
</dbReference>
<sequence>MSLAATPPPGIRVPDPIARWADQRGYSVDELIWLSEIGGITARLRRDDDHPTLYAKWVPYGDWTSDDAIDEAERLSWLSGRFPSPRMADFQDLDEGSLLVTVALRGDSAVSERWKREPATAVRAIAEGLGRLHSLDPSESLFGAPEWIGDQDDVDHPVIIHGDACAPNTILGEDGRFAGIVDVGRLGVGDRWADLAIASWSLEWNFGPGFEEEFFAAYGEAPDPDRIRRYRDLWER</sequence>
<name>A0A1G9LPD3_9ACTN</name>
<dbReference type="CDD" id="cd05150">
    <property type="entry name" value="APH"/>
    <property type="match status" value="1"/>
</dbReference>
<keyword evidence="3" id="KW-0547">Nucleotide-binding</keyword>
<dbReference type="GO" id="GO:0046677">
    <property type="term" value="P:response to antibiotic"/>
    <property type="evidence" value="ECO:0007669"/>
    <property type="project" value="UniProtKB-KW"/>
</dbReference>
<dbReference type="InterPro" id="IPR024165">
    <property type="entry name" value="Kan/Strep_kinase"/>
</dbReference>
<keyword evidence="11" id="KW-1185">Reference proteome</keyword>
<evidence type="ECO:0000256" key="1">
    <source>
        <dbReference type="ARBA" id="ARBA00006219"/>
    </source>
</evidence>
<evidence type="ECO:0000256" key="7">
    <source>
        <dbReference type="PIRSR" id="PIRSR000706-1"/>
    </source>
</evidence>
<evidence type="ECO:0000256" key="3">
    <source>
        <dbReference type="ARBA" id="ARBA00022741"/>
    </source>
</evidence>
<dbReference type="EMBL" id="FNGP01000004">
    <property type="protein sequence ID" value="SDL63581.1"/>
    <property type="molecule type" value="Genomic_DNA"/>
</dbReference>
<evidence type="ECO:0000256" key="8">
    <source>
        <dbReference type="PIRSR" id="PIRSR000706-2"/>
    </source>
</evidence>
<protein>
    <submittedName>
        <fullName evidence="10">Kanamycin kinase</fullName>
    </submittedName>
</protein>
<evidence type="ECO:0000256" key="2">
    <source>
        <dbReference type="ARBA" id="ARBA00022679"/>
    </source>
</evidence>
<dbReference type="InterPro" id="IPR002575">
    <property type="entry name" value="Aminoglycoside_PTrfase"/>
</dbReference>
<accession>A0A1G9LPD3</accession>
<dbReference type="RefSeq" id="WP_093252113.1">
    <property type="nucleotide sequence ID" value="NZ_FNGP01000004.1"/>
</dbReference>
<evidence type="ECO:0000313" key="11">
    <source>
        <dbReference type="Proteomes" id="UP000199475"/>
    </source>
</evidence>
<evidence type="ECO:0000313" key="10">
    <source>
        <dbReference type="EMBL" id="SDL63581.1"/>
    </source>
</evidence>
<dbReference type="OrthoDB" id="3806873at2"/>
<keyword evidence="2" id="KW-0808">Transferase</keyword>
<keyword evidence="4 10" id="KW-0418">Kinase</keyword>
<keyword evidence="8" id="KW-0479">Metal-binding</keyword>
<feature type="domain" description="Aminoglycoside phosphotransferase" evidence="9">
    <location>
        <begin position="155"/>
        <end position="228"/>
    </location>
</feature>
<comment type="similarity">
    <text evidence="1">Belongs to the aminoglycoside phosphotransferase family.</text>
</comment>
<dbReference type="Pfam" id="PF01636">
    <property type="entry name" value="APH"/>
    <property type="match status" value="2"/>
</dbReference>
<keyword evidence="8" id="KW-0460">Magnesium</keyword>
<dbReference type="GO" id="GO:0016301">
    <property type="term" value="F:kinase activity"/>
    <property type="evidence" value="ECO:0007669"/>
    <property type="project" value="UniProtKB-KW"/>
</dbReference>
<reference evidence="10 11" key="1">
    <citation type="submission" date="2016-10" db="EMBL/GenBank/DDBJ databases">
        <authorList>
            <person name="de Groot N.N."/>
        </authorList>
    </citation>
    <scope>NUCLEOTIDE SEQUENCE [LARGE SCALE GENOMIC DNA]</scope>
    <source>
        <strain evidence="10 11">CGMCC 1.9159</strain>
    </source>
</reference>
<dbReference type="Proteomes" id="UP000199475">
    <property type="component" value="Unassembled WGS sequence"/>
</dbReference>
<dbReference type="InterPro" id="IPR051678">
    <property type="entry name" value="AGP_Transferase"/>
</dbReference>